<evidence type="ECO:0000256" key="1">
    <source>
        <dbReference type="SAM" id="MobiDB-lite"/>
    </source>
</evidence>
<dbReference type="GeneID" id="37197546"/>
<sequence>MNNNSRAVRSPSDEPQPNTWWDGEHQNSNQGRPTPEASEPPEHTSRSQSEVRAEIKRLQDEIILRAHLNEEHKDDDEQLAHPELLAEYRNGPGTDPASGRYKFLMERRRLGRIEADLRPPAAPPVDPASLVEEEETGEKAWRSGITRDDPVFKAQFEAQFPPYRNAESVYPRLGLGTVVLAIEPSEEQKALRVKHLRRDKVAPTIPEEPIWLQANWDYAPAVDADKHQWRLSFDAWLDRALNSSRVVDIHRKTFFAGDALPDGIHEMYEPNWPYDWTWPDPNDEEGRLHQHETSQGYVDNRAVRIREEREVERRLAREREQAAIEFYKRYPKPNETRQDLYLRPVQDGDVEQLQRIWNHFSENSPMSLDYGVLSEETVRKRIADIKKHRLPFIVAVENPKSNEDAESSNKILAFALAIDHDGPWTSGQFAVKLEFYMMPRDQQHGIGTCLMDKMLSVLDDSYKPRRGYYFRCSEEDNAAYQPGGLRQMARVIVTCSFPRSERDQYQYIRTWLQRKWGFTEQGHLRGTRLKLDNFLDVIYLVRNLGGS</sequence>
<gene>
    <name evidence="2" type="ORF">BO97DRAFT_381641</name>
</gene>
<evidence type="ECO:0000313" key="2">
    <source>
        <dbReference type="EMBL" id="RAL16698.1"/>
    </source>
</evidence>
<feature type="compositionally biased region" description="Basic and acidic residues" evidence="1">
    <location>
        <begin position="40"/>
        <end position="54"/>
    </location>
</feature>
<protein>
    <recommendedName>
        <fullName evidence="4">N-acetyltransferase domain-containing protein</fullName>
    </recommendedName>
</protein>
<name>A0A395IC76_ASPHC</name>
<keyword evidence="3" id="KW-1185">Reference proteome</keyword>
<dbReference type="AlphaFoldDB" id="A0A395IC76"/>
<dbReference type="OrthoDB" id="2129362at2759"/>
<accession>A0A395IC76</accession>
<reference evidence="2 3" key="1">
    <citation type="submission" date="2018-02" db="EMBL/GenBank/DDBJ databases">
        <title>The genomes of Aspergillus section Nigri reveals drivers in fungal speciation.</title>
        <authorList>
            <consortium name="DOE Joint Genome Institute"/>
            <person name="Vesth T.C."/>
            <person name="Nybo J."/>
            <person name="Theobald S."/>
            <person name="Brandl J."/>
            <person name="Frisvad J.C."/>
            <person name="Nielsen K.F."/>
            <person name="Lyhne E.K."/>
            <person name="Kogle M.E."/>
            <person name="Kuo A."/>
            <person name="Riley R."/>
            <person name="Clum A."/>
            <person name="Nolan M."/>
            <person name="Lipzen A."/>
            <person name="Salamov A."/>
            <person name="Henrissat B."/>
            <person name="Wiebenga A."/>
            <person name="De vries R.P."/>
            <person name="Grigoriev I.V."/>
            <person name="Mortensen U.H."/>
            <person name="Andersen M.R."/>
            <person name="Baker S.E."/>
        </authorList>
    </citation>
    <scope>NUCLEOTIDE SEQUENCE [LARGE SCALE GENOMIC DNA]</scope>
    <source>
        <strain evidence="2 3">CBS 101889</strain>
    </source>
</reference>
<dbReference type="EMBL" id="KZ824268">
    <property type="protein sequence ID" value="RAL16698.1"/>
    <property type="molecule type" value="Genomic_DNA"/>
</dbReference>
<dbReference type="RefSeq" id="XP_025555852.1">
    <property type="nucleotide sequence ID" value="XM_025693257.1"/>
</dbReference>
<dbReference type="SUPFAM" id="SSF55729">
    <property type="entry name" value="Acyl-CoA N-acyltransferases (Nat)"/>
    <property type="match status" value="1"/>
</dbReference>
<evidence type="ECO:0008006" key="4">
    <source>
        <dbReference type="Google" id="ProtNLM"/>
    </source>
</evidence>
<feature type="compositionally biased region" description="Polar residues" evidence="1">
    <location>
        <begin position="1"/>
        <end position="19"/>
    </location>
</feature>
<organism evidence="2 3">
    <name type="scientific">Aspergillus homomorphus (strain CBS 101889)</name>
    <dbReference type="NCBI Taxonomy" id="1450537"/>
    <lineage>
        <taxon>Eukaryota</taxon>
        <taxon>Fungi</taxon>
        <taxon>Dikarya</taxon>
        <taxon>Ascomycota</taxon>
        <taxon>Pezizomycotina</taxon>
        <taxon>Eurotiomycetes</taxon>
        <taxon>Eurotiomycetidae</taxon>
        <taxon>Eurotiales</taxon>
        <taxon>Aspergillaceae</taxon>
        <taxon>Aspergillus</taxon>
        <taxon>Aspergillus subgen. Circumdati</taxon>
    </lineage>
</organism>
<dbReference type="VEuPathDB" id="FungiDB:BO97DRAFT_381641"/>
<proteinExistence type="predicted"/>
<dbReference type="Proteomes" id="UP000248961">
    <property type="component" value="Unassembled WGS sequence"/>
</dbReference>
<feature type="region of interest" description="Disordered" evidence="1">
    <location>
        <begin position="1"/>
        <end position="54"/>
    </location>
</feature>
<dbReference type="InterPro" id="IPR016181">
    <property type="entry name" value="Acyl_CoA_acyltransferase"/>
</dbReference>
<evidence type="ECO:0000313" key="3">
    <source>
        <dbReference type="Proteomes" id="UP000248961"/>
    </source>
</evidence>
<dbReference type="Gene3D" id="3.40.630.30">
    <property type="match status" value="1"/>
</dbReference>